<sequence length="137" mass="15110">MFDTWFHGLIILLGDGAINTLQDAIVLGNCIYDVVDTTPKNIAAAFQGYYDQRYPQAKQRVESSHVIATTIAGRDLSICLLQPDPELASSKILLQVVRISAQDRLPPWAVDHGTGRVASQKPYKRYVEEQAGKGIVV</sequence>
<dbReference type="EMBL" id="JAAAJA010000529">
    <property type="protein sequence ID" value="KAG0252312.1"/>
    <property type="molecule type" value="Genomic_DNA"/>
</dbReference>
<evidence type="ECO:0000313" key="2">
    <source>
        <dbReference type="EMBL" id="KAG0252312.1"/>
    </source>
</evidence>
<keyword evidence="3" id="KW-1185">Reference proteome</keyword>
<accession>A0A9P6PUG2</accession>
<evidence type="ECO:0000313" key="3">
    <source>
        <dbReference type="Proteomes" id="UP000726737"/>
    </source>
</evidence>
<proteinExistence type="predicted"/>
<dbReference type="Proteomes" id="UP000726737">
    <property type="component" value="Unassembled WGS sequence"/>
</dbReference>
<name>A0A9P6PUG2_9FUNG</name>
<dbReference type="OrthoDB" id="1878542at2759"/>
<gene>
    <name evidence="2" type="ORF">BG011_007050</name>
</gene>
<feature type="chain" id="PRO_5040266776" evidence="1">
    <location>
        <begin position="21"/>
        <end position="137"/>
    </location>
</feature>
<feature type="signal peptide" evidence="1">
    <location>
        <begin position="1"/>
        <end position="20"/>
    </location>
</feature>
<protein>
    <submittedName>
        <fullName evidence="2">Uncharacterized protein</fullName>
    </submittedName>
</protein>
<dbReference type="Gene3D" id="3.50.50.60">
    <property type="entry name" value="FAD/NAD(P)-binding domain"/>
    <property type="match status" value="1"/>
</dbReference>
<organism evidence="2 3">
    <name type="scientific">Mortierella polycephala</name>
    <dbReference type="NCBI Taxonomy" id="41804"/>
    <lineage>
        <taxon>Eukaryota</taxon>
        <taxon>Fungi</taxon>
        <taxon>Fungi incertae sedis</taxon>
        <taxon>Mucoromycota</taxon>
        <taxon>Mortierellomycotina</taxon>
        <taxon>Mortierellomycetes</taxon>
        <taxon>Mortierellales</taxon>
        <taxon>Mortierellaceae</taxon>
        <taxon>Mortierella</taxon>
    </lineage>
</organism>
<keyword evidence="1" id="KW-0732">Signal</keyword>
<reference evidence="2" key="1">
    <citation type="journal article" date="2020" name="Fungal Divers.">
        <title>Resolving the Mortierellaceae phylogeny through synthesis of multi-gene phylogenetics and phylogenomics.</title>
        <authorList>
            <person name="Vandepol N."/>
            <person name="Liber J."/>
            <person name="Desiro A."/>
            <person name="Na H."/>
            <person name="Kennedy M."/>
            <person name="Barry K."/>
            <person name="Grigoriev I.V."/>
            <person name="Miller A.N."/>
            <person name="O'Donnell K."/>
            <person name="Stajich J.E."/>
            <person name="Bonito G."/>
        </authorList>
    </citation>
    <scope>NUCLEOTIDE SEQUENCE</scope>
    <source>
        <strain evidence="2">KOD948</strain>
    </source>
</reference>
<evidence type="ECO:0000256" key="1">
    <source>
        <dbReference type="SAM" id="SignalP"/>
    </source>
</evidence>
<dbReference type="AlphaFoldDB" id="A0A9P6PUG2"/>
<comment type="caution">
    <text evidence="2">The sequence shown here is derived from an EMBL/GenBank/DDBJ whole genome shotgun (WGS) entry which is preliminary data.</text>
</comment>
<dbReference type="InterPro" id="IPR036188">
    <property type="entry name" value="FAD/NAD-bd_sf"/>
</dbReference>